<dbReference type="HAMAP" id="MF_01398">
    <property type="entry name" value="ATP_synth_b_bprime"/>
    <property type="match status" value="1"/>
</dbReference>
<feature type="chain" id="PRO_5006616412" description="ATP synthase subunit b" evidence="18">
    <location>
        <begin position="20"/>
        <end position="185"/>
    </location>
</feature>
<evidence type="ECO:0000256" key="8">
    <source>
        <dbReference type="ARBA" id="ARBA00023065"/>
    </source>
</evidence>
<gene>
    <name evidence="15" type="primary">atpF</name>
    <name evidence="19" type="ORF">TST_0872</name>
</gene>
<dbReference type="GO" id="GO:0046961">
    <property type="term" value="F:proton-transporting ATPase activity, rotational mechanism"/>
    <property type="evidence" value="ECO:0007669"/>
    <property type="project" value="TreeGrafter"/>
</dbReference>
<feature type="transmembrane region" description="Helical" evidence="15">
    <location>
        <begin position="35"/>
        <end position="54"/>
    </location>
</feature>
<evidence type="ECO:0000256" key="2">
    <source>
        <dbReference type="ARBA" id="ARBA00022448"/>
    </source>
</evidence>
<proteinExistence type="inferred from homology"/>
<comment type="subunit">
    <text evidence="13">F-type ATPases have 2 components, F(1) - the catalytic core - and F(0) - the membrane proton channel. F(1) has five subunits: alpha(3), beta(3), gamma(1), delta(1), epsilon(1). F(0) has four main subunits: a(1), b(2) and c(10-14). The alpha and beta chains form an alternating ring which encloses part of the gamma chain. F(1) is attached to F(0) by a central stalk formed by the gamma and epsilon chains, while a peripheral stalk is formed by the delta and b chains.</text>
</comment>
<dbReference type="CDD" id="cd06503">
    <property type="entry name" value="ATP-synt_Fo_b"/>
    <property type="match status" value="1"/>
</dbReference>
<protein>
    <recommendedName>
        <fullName evidence="15">ATP synthase subunit b</fullName>
    </recommendedName>
    <alternativeName>
        <fullName evidence="15">ATP synthase F(0) sector subunit b</fullName>
    </alternativeName>
    <alternativeName>
        <fullName evidence="15">ATPase subunit I</fullName>
    </alternativeName>
    <alternativeName>
        <fullName evidence="15">F-type ATPase subunit b</fullName>
        <shortName evidence="15">F-ATPase subunit b</shortName>
    </alternativeName>
</protein>
<keyword evidence="4 15" id="KW-0138">CF(0)</keyword>
<evidence type="ECO:0000256" key="18">
    <source>
        <dbReference type="SAM" id="SignalP"/>
    </source>
</evidence>
<evidence type="ECO:0000256" key="16">
    <source>
        <dbReference type="RuleBase" id="RU003848"/>
    </source>
</evidence>
<evidence type="ECO:0000256" key="6">
    <source>
        <dbReference type="ARBA" id="ARBA00022781"/>
    </source>
</evidence>
<comment type="subcellular location">
    <subcellularLocation>
        <location evidence="15">Cell membrane</location>
        <topology evidence="15">Single-pass membrane protein</topology>
    </subcellularLocation>
    <subcellularLocation>
        <location evidence="14">Endomembrane system</location>
        <topology evidence="14">Single-pass membrane protein</topology>
    </subcellularLocation>
</comment>
<name>A0A0S3QTL2_THET7</name>
<evidence type="ECO:0000256" key="1">
    <source>
        <dbReference type="ARBA" id="ARBA00005513"/>
    </source>
</evidence>
<keyword evidence="2 15" id="KW-0813">Transport</keyword>
<dbReference type="GO" id="GO:0046933">
    <property type="term" value="F:proton-transporting ATP synthase activity, rotational mechanism"/>
    <property type="evidence" value="ECO:0007669"/>
    <property type="project" value="UniProtKB-UniRule"/>
</dbReference>
<keyword evidence="6 15" id="KW-0375">Hydrogen ion transport</keyword>
<dbReference type="GO" id="GO:0005886">
    <property type="term" value="C:plasma membrane"/>
    <property type="evidence" value="ECO:0007669"/>
    <property type="project" value="UniProtKB-SubCell"/>
</dbReference>
<evidence type="ECO:0000256" key="9">
    <source>
        <dbReference type="ARBA" id="ARBA00023136"/>
    </source>
</evidence>
<evidence type="ECO:0000256" key="15">
    <source>
        <dbReference type="HAMAP-Rule" id="MF_01398"/>
    </source>
</evidence>
<dbReference type="InterPro" id="IPR002146">
    <property type="entry name" value="ATP_synth_b/b'su_bac/chlpt"/>
</dbReference>
<comment type="function">
    <text evidence="11 15">F(1)F(0) ATP synthase produces ATP from ADP in the presence of a proton or sodium gradient. F-type ATPases consist of two structural domains, F(1) containing the extramembraneous catalytic core and F(0) containing the membrane proton channel, linked together by a central stalk and a peripheral stalk. During catalysis, ATP synthesis in the catalytic domain of F(1) is coupled via a rotary mechanism of the central stalk subunits to proton translocation.</text>
</comment>
<evidence type="ECO:0000256" key="14">
    <source>
        <dbReference type="ARBA" id="ARBA00037847"/>
    </source>
</evidence>
<keyword evidence="19" id="KW-0378">Hydrolase</keyword>
<evidence type="ECO:0000256" key="10">
    <source>
        <dbReference type="ARBA" id="ARBA00023310"/>
    </source>
</evidence>
<keyword evidence="5 15" id="KW-0812">Transmembrane</keyword>
<dbReference type="GO" id="GO:0016787">
    <property type="term" value="F:hydrolase activity"/>
    <property type="evidence" value="ECO:0007669"/>
    <property type="project" value="UniProtKB-KW"/>
</dbReference>
<dbReference type="PANTHER" id="PTHR33445:SF1">
    <property type="entry name" value="ATP SYNTHASE SUBUNIT B"/>
    <property type="match status" value="1"/>
</dbReference>
<keyword evidence="17" id="KW-0175">Coiled coil</keyword>
<evidence type="ECO:0000256" key="11">
    <source>
        <dbReference type="ARBA" id="ARBA00025198"/>
    </source>
</evidence>
<dbReference type="KEGG" id="ttk:TST_0872"/>
<dbReference type="GO" id="GO:0045259">
    <property type="term" value="C:proton-transporting ATP synthase complex"/>
    <property type="evidence" value="ECO:0007669"/>
    <property type="project" value="UniProtKB-KW"/>
</dbReference>
<dbReference type="OrthoDB" id="5471016at2"/>
<feature type="signal peptide" evidence="18">
    <location>
        <begin position="1"/>
        <end position="19"/>
    </location>
</feature>
<keyword evidence="3 15" id="KW-1003">Cell membrane</keyword>
<comment type="similarity">
    <text evidence="1 15 16">Belongs to the ATPase B chain family.</text>
</comment>
<keyword evidence="7 15" id="KW-1133">Transmembrane helix</keyword>
<evidence type="ECO:0000256" key="4">
    <source>
        <dbReference type="ARBA" id="ARBA00022547"/>
    </source>
</evidence>
<feature type="coiled-coil region" evidence="17">
    <location>
        <begin position="62"/>
        <end position="146"/>
    </location>
</feature>
<evidence type="ECO:0000256" key="17">
    <source>
        <dbReference type="SAM" id="Coils"/>
    </source>
</evidence>
<dbReference type="Pfam" id="PF00430">
    <property type="entry name" value="ATP-synt_B"/>
    <property type="match status" value="1"/>
</dbReference>
<keyword evidence="8 15" id="KW-0406">Ion transport</keyword>
<dbReference type="RefSeq" id="WP_068549670.1">
    <property type="nucleotide sequence ID" value="NZ_AP013035.1"/>
</dbReference>
<evidence type="ECO:0000256" key="3">
    <source>
        <dbReference type="ARBA" id="ARBA00022475"/>
    </source>
</evidence>
<dbReference type="NCBIfam" id="TIGR01144">
    <property type="entry name" value="ATP_synt_b"/>
    <property type="match status" value="1"/>
</dbReference>
<evidence type="ECO:0000256" key="12">
    <source>
        <dbReference type="ARBA" id="ARBA00025614"/>
    </source>
</evidence>
<dbReference type="InterPro" id="IPR005864">
    <property type="entry name" value="ATP_synth_F0_bsu_bac"/>
</dbReference>
<dbReference type="GO" id="GO:0012505">
    <property type="term" value="C:endomembrane system"/>
    <property type="evidence" value="ECO:0007669"/>
    <property type="project" value="UniProtKB-SubCell"/>
</dbReference>
<evidence type="ECO:0000256" key="13">
    <source>
        <dbReference type="ARBA" id="ARBA00026054"/>
    </source>
</evidence>
<comment type="subunit">
    <text evidence="15">F-type ATPases have 2 components, F(1) - the catalytic core - and F(0) - the membrane proton channel. F(1) has five subunits: alpha(3), beta(3), gamma(1), delta(1), epsilon(1). F(0) has three main subunits: a(1), b(2) and c(10-14). The alpha and beta chains form an alternating ring which encloses part of the gamma chain. F(1) is attached to F(0) by a central stalk formed by the gamma and epsilon chains, while a peripheral stalk is formed by the delta and b chains.</text>
</comment>
<comment type="function">
    <text evidence="12">Component of the F(0) channel, it forms part of the peripheral stalk, linking F(1) to F(0). The b'-subunit is a diverged and duplicated form of b found in plants and photosynthetic bacteria.</text>
</comment>
<evidence type="ECO:0000313" key="20">
    <source>
        <dbReference type="Proteomes" id="UP000063234"/>
    </source>
</evidence>
<keyword evidence="9 15" id="KW-0472">Membrane</keyword>
<keyword evidence="18" id="KW-0732">Signal</keyword>
<dbReference type="Proteomes" id="UP000063234">
    <property type="component" value="Chromosome"/>
</dbReference>
<evidence type="ECO:0000313" key="19">
    <source>
        <dbReference type="EMBL" id="BAT71672.1"/>
    </source>
</evidence>
<accession>A0A0S3QTL2</accession>
<reference evidence="20" key="1">
    <citation type="journal article" date="2018" name="Science">
        <title>A primordial and reversible TCA cycle in a facultatively chemolithoautotrophic thermophile.</title>
        <authorList>
            <person name="Nunoura T."/>
            <person name="Chikaraishi Y."/>
            <person name="Izaki R."/>
            <person name="Suwa T."/>
            <person name="Sato T."/>
            <person name="Harada T."/>
            <person name="Mori K."/>
            <person name="Kato Y."/>
            <person name="Miyazaki M."/>
            <person name="Shimamura S."/>
            <person name="Yanagawa K."/>
            <person name="Shuto A."/>
            <person name="Ohkouchi N."/>
            <person name="Fujita N."/>
            <person name="Takaki Y."/>
            <person name="Atomi H."/>
            <person name="Takai K."/>
        </authorList>
    </citation>
    <scope>NUCLEOTIDE SEQUENCE [LARGE SCALE GENOMIC DNA]</scope>
    <source>
        <strain evidence="20">DSM 17441 / JCM 13301 / NBRC 103674 / ABI70S6</strain>
    </source>
</reference>
<evidence type="ECO:0000256" key="7">
    <source>
        <dbReference type="ARBA" id="ARBA00022989"/>
    </source>
</evidence>
<organism evidence="19 20">
    <name type="scientific">Thermosulfidibacter takaii (strain DSM 17441 / JCM 13301 / NBRC 103674 / ABI70S6)</name>
    <dbReference type="NCBI Taxonomy" id="1298851"/>
    <lineage>
        <taxon>Bacteria</taxon>
        <taxon>Pseudomonadati</taxon>
        <taxon>Thermosulfidibacterota</taxon>
        <taxon>Thermosulfidibacteria</taxon>
        <taxon>Thermosulfidibacterales</taxon>
        <taxon>Thermosulfidibacteraceae</taxon>
    </lineage>
</organism>
<keyword evidence="20" id="KW-1185">Reference proteome</keyword>
<dbReference type="STRING" id="1298851.TST_0872"/>
<dbReference type="InterPro" id="IPR050059">
    <property type="entry name" value="ATP_synthase_B_chain"/>
</dbReference>
<dbReference type="AlphaFoldDB" id="A0A0S3QTL2"/>
<keyword evidence="10 15" id="KW-0066">ATP synthesis</keyword>
<sequence length="185" mass="21660">MRVLYSLFCLAFLFGTAFASEGAHHEVSLKMEIFRIINFLIFAWLLYKFAGNAIKNYFKERRENIARSIEEAKKSREEAEKRYNEAKAKVANLEKEVQAIISNAEREKEEQVARIREETEKMVQRIKEQAKTAVDLEVERAKIELQREAIDLAVEVAQQVLKENITPEDQKNLLKDYINKVKEVH</sequence>
<dbReference type="EMBL" id="AP013035">
    <property type="protein sequence ID" value="BAT71672.1"/>
    <property type="molecule type" value="Genomic_DNA"/>
</dbReference>
<evidence type="ECO:0000256" key="5">
    <source>
        <dbReference type="ARBA" id="ARBA00022692"/>
    </source>
</evidence>
<dbReference type="PANTHER" id="PTHR33445">
    <property type="entry name" value="ATP SYNTHASE SUBUNIT B', CHLOROPLASTIC"/>
    <property type="match status" value="1"/>
</dbReference>